<keyword evidence="6" id="KW-1185">Reference proteome</keyword>
<feature type="repeat" description="Pumilio" evidence="2">
    <location>
        <begin position="580"/>
        <end position="616"/>
    </location>
</feature>
<feature type="region of interest" description="Disordered" evidence="3">
    <location>
        <begin position="79"/>
        <end position="101"/>
    </location>
</feature>
<dbReference type="EMBL" id="CAKKNE010000003">
    <property type="protein sequence ID" value="CAH0370937.1"/>
    <property type="molecule type" value="Genomic_DNA"/>
</dbReference>
<dbReference type="InterPro" id="IPR001313">
    <property type="entry name" value="Pumilio_RNA-bd_rpt"/>
</dbReference>
<evidence type="ECO:0000259" key="4">
    <source>
        <dbReference type="PROSITE" id="PS50303"/>
    </source>
</evidence>
<dbReference type="AlphaFoldDB" id="A0A8J2SNU4"/>
<evidence type="ECO:0000313" key="6">
    <source>
        <dbReference type="Proteomes" id="UP000789595"/>
    </source>
</evidence>
<dbReference type="PROSITE" id="PS50303">
    <property type="entry name" value="PUM_HD"/>
    <property type="match status" value="1"/>
</dbReference>
<feature type="repeat" description="Pumilio" evidence="2">
    <location>
        <begin position="454"/>
        <end position="489"/>
    </location>
</feature>
<feature type="compositionally biased region" description="Low complexity" evidence="3">
    <location>
        <begin position="260"/>
        <end position="273"/>
    </location>
</feature>
<dbReference type="CDD" id="cd07920">
    <property type="entry name" value="Pumilio"/>
    <property type="match status" value="1"/>
</dbReference>
<name>A0A8J2SNU4_9STRA</name>
<feature type="repeat" description="Pumilio" evidence="2">
    <location>
        <begin position="500"/>
        <end position="538"/>
    </location>
</feature>
<reference evidence="5" key="1">
    <citation type="submission" date="2021-11" db="EMBL/GenBank/DDBJ databases">
        <authorList>
            <consortium name="Genoscope - CEA"/>
            <person name="William W."/>
        </authorList>
    </citation>
    <scope>NUCLEOTIDE SEQUENCE</scope>
</reference>
<dbReference type="OrthoDB" id="668540at2759"/>
<feature type="domain" description="PUM-HD" evidence="4">
    <location>
        <begin position="269"/>
        <end position="641"/>
    </location>
</feature>
<dbReference type="SMART" id="SM00025">
    <property type="entry name" value="Pumilio"/>
    <property type="match status" value="8"/>
</dbReference>
<evidence type="ECO:0000313" key="5">
    <source>
        <dbReference type="EMBL" id="CAH0370937.1"/>
    </source>
</evidence>
<feature type="repeat" description="Pumilio" evidence="2">
    <location>
        <begin position="367"/>
        <end position="402"/>
    </location>
</feature>
<evidence type="ECO:0000256" key="2">
    <source>
        <dbReference type="PROSITE-ProRule" id="PRU00317"/>
    </source>
</evidence>
<dbReference type="Pfam" id="PF22493">
    <property type="entry name" value="PUF_NOP9"/>
    <property type="match status" value="1"/>
</dbReference>
<evidence type="ECO:0000256" key="1">
    <source>
        <dbReference type="ARBA" id="ARBA00022737"/>
    </source>
</evidence>
<dbReference type="InterPro" id="IPR011989">
    <property type="entry name" value="ARM-like"/>
</dbReference>
<sequence length="646" mass="70651">MAAAVTMPRSSLAPFPELEGLAARPFSAPPPLDGDDEALGELQRRQIEDLLKGASSLRLDAEGLDRASSSDYWARARRAGDAIQRPASTIDGRALTADDDRTRETLESLSASIAALSAKTTFDDEEPGLRRTPPPPRIPTPEAPRPPSPPRSSGIGQSIGAQQPQYQRQSFYPAGAYAPADYGRAMVVPVVAEDGRVYYRPADPYGGAHYAPPPPTHHVAPPQMYPAPYAGSPPFYGSPPTYGTPPYGYYAAAPPLASSPPLYVQPQPQQRRSPSNRRKNSPDNPLPIFPAADLKGRVASLCRDQHGSRFLQAHLEDPKGDSAERDLIFAEVLPRSRELATDVFGNYVVQKVLARGAAEARRAVFRQLDQHAVELGTHVYGCRVVQKALEMLAPGDAASLVEELRKDALRCVHDQHGNHVIQKCVEVTARAACEESSDKDVTKLAVLGEQLLGEFATRARSLAAHPFGCRVLQRVLEHWGRALRDPAARGHKAVARLVDELVNQGRDVAPLLEHQYANYVMQHCIQFGRPQDRSATIREVKNHLVDFSRHKFASNVVEKCLEFGDDSDRKDLVARVVGDAAAPQNLKLLLVDPFANYVVQKVVDLADRDQVMTIAAALRPVAAQVRHTPGKHIITRLEKKVPGLKL</sequence>
<gene>
    <name evidence="5" type="ORF">PECAL_3P08530</name>
</gene>
<protein>
    <recommendedName>
        <fullName evidence="4">PUM-HD domain-containing protein</fullName>
    </recommendedName>
</protein>
<proteinExistence type="predicted"/>
<dbReference type="GO" id="GO:0010608">
    <property type="term" value="P:post-transcriptional regulation of gene expression"/>
    <property type="evidence" value="ECO:0007669"/>
    <property type="project" value="TreeGrafter"/>
</dbReference>
<feature type="repeat" description="Pumilio" evidence="2">
    <location>
        <begin position="293"/>
        <end position="330"/>
    </location>
</feature>
<dbReference type="Proteomes" id="UP000789595">
    <property type="component" value="Unassembled WGS sequence"/>
</dbReference>
<dbReference type="Gene3D" id="1.25.10.10">
    <property type="entry name" value="Leucine-rich Repeat Variant"/>
    <property type="match status" value="1"/>
</dbReference>
<dbReference type="PANTHER" id="PTHR12537:SF12">
    <property type="entry name" value="MATERNAL PROTEIN PUMILIO"/>
    <property type="match status" value="1"/>
</dbReference>
<feature type="compositionally biased region" description="Pro residues" evidence="3">
    <location>
        <begin position="132"/>
        <end position="150"/>
    </location>
</feature>
<feature type="repeat" description="Pumilio" evidence="2">
    <location>
        <begin position="403"/>
        <end position="438"/>
    </location>
</feature>
<dbReference type="InterPro" id="IPR016024">
    <property type="entry name" value="ARM-type_fold"/>
</dbReference>
<dbReference type="PANTHER" id="PTHR12537">
    <property type="entry name" value="RNA BINDING PROTEIN PUMILIO-RELATED"/>
    <property type="match status" value="1"/>
</dbReference>
<dbReference type="GO" id="GO:0003729">
    <property type="term" value="F:mRNA binding"/>
    <property type="evidence" value="ECO:0007669"/>
    <property type="project" value="TreeGrafter"/>
</dbReference>
<dbReference type="Pfam" id="PF00806">
    <property type="entry name" value="PUF"/>
    <property type="match status" value="5"/>
</dbReference>
<dbReference type="InterPro" id="IPR033712">
    <property type="entry name" value="Pumilio_RNA-bd"/>
</dbReference>
<organism evidence="5 6">
    <name type="scientific">Pelagomonas calceolata</name>
    <dbReference type="NCBI Taxonomy" id="35677"/>
    <lineage>
        <taxon>Eukaryota</taxon>
        <taxon>Sar</taxon>
        <taxon>Stramenopiles</taxon>
        <taxon>Ochrophyta</taxon>
        <taxon>Pelagophyceae</taxon>
        <taxon>Pelagomonadales</taxon>
        <taxon>Pelagomonadaceae</taxon>
        <taxon>Pelagomonas</taxon>
    </lineage>
</organism>
<evidence type="ECO:0000256" key="3">
    <source>
        <dbReference type="SAM" id="MobiDB-lite"/>
    </source>
</evidence>
<dbReference type="InterPro" id="IPR033133">
    <property type="entry name" value="PUM-HD"/>
</dbReference>
<dbReference type="SUPFAM" id="SSF48371">
    <property type="entry name" value="ARM repeat"/>
    <property type="match status" value="1"/>
</dbReference>
<comment type="caution">
    <text evidence="5">The sequence shown here is derived from an EMBL/GenBank/DDBJ whole genome shotgun (WGS) entry which is preliminary data.</text>
</comment>
<keyword evidence="1" id="KW-0677">Repeat</keyword>
<feature type="repeat" description="Pumilio" evidence="2">
    <location>
        <begin position="331"/>
        <end position="366"/>
    </location>
</feature>
<dbReference type="PROSITE" id="PS50302">
    <property type="entry name" value="PUM"/>
    <property type="match status" value="8"/>
</dbReference>
<dbReference type="GO" id="GO:0005737">
    <property type="term" value="C:cytoplasm"/>
    <property type="evidence" value="ECO:0007669"/>
    <property type="project" value="TreeGrafter"/>
</dbReference>
<feature type="repeat" description="Pumilio" evidence="2">
    <location>
        <begin position="539"/>
        <end position="574"/>
    </location>
</feature>
<accession>A0A8J2SNU4</accession>
<feature type="region of interest" description="Disordered" evidence="3">
    <location>
        <begin position="260"/>
        <end position="289"/>
    </location>
</feature>
<feature type="region of interest" description="Disordered" evidence="3">
    <location>
        <begin position="117"/>
        <end position="166"/>
    </location>
</feature>